<evidence type="ECO:0000259" key="8">
    <source>
        <dbReference type="SMART" id="SM00388"/>
    </source>
</evidence>
<organism evidence="9 10">
    <name type="scientific">Streptomyces alboflavus</name>
    <dbReference type="NCBI Taxonomy" id="67267"/>
    <lineage>
        <taxon>Bacteria</taxon>
        <taxon>Bacillati</taxon>
        <taxon>Actinomycetota</taxon>
        <taxon>Actinomycetes</taxon>
        <taxon>Kitasatosporales</taxon>
        <taxon>Streptomycetaceae</taxon>
        <taxon>Streptomyces</taxon>
    </lineage>
</organism>
<dbReference type="PANTHER" id="PTHR43711:SF26">
    <property type="entry name" value="SENSOR HISTIDINE KINASE RCSC"/>
    <property type="match status" value="1"/>
</dbReference>
<accession>A0A1Z1WQ15</accession>
<proteinExistence type="predicted"/>
<dbReference type="EC" id="2.7.13.3" evidence="3"/>
<dbReference type="Gene3D" id="1.10.287.130">
    <property type="match status" value="1"/>
</dbReference>
<keyword evidence="4" id="KW-0808">Transferase</keyword>
<dbReference type="SMART" id="SM00388">
    <property type="entry name" value="HisKA"/>
    <property type="match status" value="1"/>
</dbReference>
<dbReference type="InterPro" id="IPR003661">
    <property type="entry name" value="HisK_dim/P_dom"/>
</dbReference>
<evidence type="ECO:0000256" key="2">
    <source>
        <dbReference type="ARBA" id="ARBA00004236"/>
    </source>
</evidence>
<evidence type="ECO:0000256" key="6">
    <source>
        <dbReference type="ARBA" id="ARBA00023012"/>
    </source>
</evidence>
<dbReference type="EMBL" id="CP021748">
    <property type="protein sequence ID" value="ARX88513.1"/>
    <property type="molecule type" value="Genomic_DNA"/>
</dbReference>
<gene>
    <name evidence="9" type="ORF">SMD44_08000</name>
</gene>
<protein>
    <recommendedName>
        <fullName evidence="3">histidine kinase</fullName>
        <ecNumber evidence="3">2.7.13.3</ecNumber>
    </recommendedName>
</protein>
<dbReference type="SUPFAM" id="SSF47384">
    <property type="entry name" value="Homodimeric domain of signal transducing histidine kinase"/>
    <property type="match status" value="1"/>
</dbReference>
<evidence type="ECO:0000256" key="4">
    <source>
        <dbReference type="ARBA" id="ARBA00022679"/>
    </source>
</evidence>
<comment type="catalytic activity">
    <reaction evidence="1">
        <text>ATP + protein L-histidine = ADP + protein N-phospho-L-histidine.</text>
        <dbReference type="EC" id="2.7.13.3"/>
    </reaction>
</comment>
<evidence type="ECO:0000313" key="9">
    <source>
        <dbReference type="EMBL" id="ARX88513.1"/>
    </source>
</evidence>
<dbReference type="GO" id="GO:0005886">
    <property type="term" value="C:plasma membrane"/>
    <property type="evidence" value="ECO:0007669"/>
    <property type="project" value="UniProtKB-SubCell"/>
</dbReference>
<evidence type="ECO:0000256" key="3">
    <source>
        <dbReference type="ARBA" id="ARBA00012438"/>
    </source>
</evidence>
<dbReference type="KEGG" id="salf:SMD44_08000"/>
<evidence type="ECO:0000313" key="10">
    <source>
        <dbReference type="Proteomes" id="UP000195880"/>
    </source>
</evidence>
<sequence>MLSASQELTVQLRQRSAELEASQRALQESNAELELKAELLARQNRDIEVKNTEIEEARQVLEERAEQLAVSMRYKSEFLGNMSYELRSPLNSLLILAKLLADNAEGNLTPRQVEFAETIHGAGSDLLQLITDILDLSRVEAGKMDVSPTRIALAQILDYVEAVFRPLTGRSTSTSPYGCRRSCP</sequence>
<dbReference type="InterPro" id="IPR050736">
    <property type="entry name" value="Sensor_HK_Regulatory"/>
</dbReference>
<dbReference type="GO" id="GO:0000155">
    <property type="term" value="F:phosphorelay sensor kinase activity"/>
    <property type="evidence" value="ECO:0007669"/>
    <property type="project" value="InterPro"/>
</dbReference>
<evidence type="ECO:0000256" key="5">
    <source>
        <dbReference type="ARBA" id="ARBA00022777"/>
    </source>
</evidence>
<evidence type="ECO:0000256" key="7">
    <source>
        <dbReference type="SAM" id="Coils"/>
    </source>
</evidence>
<keyword evidence="10" id="KW-1185">Reference proteome</keyword>
<keyword evidence="5 9" id="KW-0418">Kinase</keyword>
<keyword evidence="6" id="KW-0902">Two-component regulatory system</keyword>
<dbReference type="Pfam" id="PF00512">
    <property type="entry name" value="HisKA"/>
    <property type="match status" value="1"/>
</dbReference>
<name>A0A1Z1WQ15_9ACTN</name>
<dbReference type="Proteomes" id="UP000195880">
    <property type="component" value="Chromosome"/>
</dbReference>
<dbReference type="InterPro" id="IPR036097">
    <property type="entry name" value="HisK_dim/P_sf"/>
</dbReference>
<dbReference type="AlphaFoldDB" id="A0A1Z1WQ15"/>
<reference evidence="9 10" key="1">
    <citation type="submission" date="2017-05" db="EMBL/GenBank/DDBJ databases">
        <title>Streptomyces alboflavus Genome sequencing and assembly.</title>
        <authorList>
            <person name="Wang Y."/>
            <person name="Du B."/>
            <person name="Ding Y."/>
            <person name="Liu H."/>
            <person name="Hou Q."/>
            <person name="Liu K."/>
            <person name="Wang C."/>
            <person name="Yao L."/>
        </authorList>
    </citation>
    <scope>NUCLEOTIDE SEQUENCE [LARGE SCALE GENOMIC DNA]</scope>
    <source>
        <strain evidence="9 10">MDJK44</strain>
    </source>
</reference>
<dbReference type="CDD" id="cd00082">
    <property type="entry name" value="HisKA"/>
    <property type="match status" value="1"/>
</dbReference>
<evidence type="ECO:0000256" key="1">
    <source>
        <dbReference type="ARBA" id="ARBA00000085"/>
    </source>
</evidence>
<feature type="coiled-coil region" evidence="7">
    <location>
        <begin position="12"/>
        <end position="71"/>
    </location>
</feature>
<dbReference type="PANTHER" id="PTHR43711">
    <property type="entry name" value="TWO-COMPONENT HISTIDINE KINASE"/>
    <property type="match status" value="1"/>
</dbReference>
<keyword evidence="7" id="KW-0175">Coiled coil</keyword>
<comment type="subcellular location">
    <subcellularLocation>
        <location evidence="2">Cell membrane</location>
    </subcellularLocation>
</comment>
<feature type="domain" description="Signal transduction histidine kinase dimerisation/phosphoacceptor" evidence="8">
    <location>
        <begin position="74"/>
        <end position="142"/>
    </location>
</feature>